<comment type="function">
    <text evidence="10">Cell wall formation. Catalyzes the transfer of a GlcNAc subunit on undecaprenyl-pyrophosphoryl-MurNAc-pentapeptide (lipid intermediate I) to form undecaprenyl-pyrophosphoryl-MurNAc-(pentapeptide)GlcNAc (lipid intermediate II).</text>
</comment>
<feature type="domain" description="Glycosyltransferase family 28 N-terminal" evidence="11">
    <location>
        <begin position="8"/>
        <end position="136"/>
    </location>
</feature>
<keyword evidence="5 10" id="KW-0133">Cell shape</keyword>
<comment type="pathway">
    <text evidence="10">Cell wall biogenesis; peptidoglycan biosynthesis.</text>
</comment>
<feature type="binding site" evidence="10">
    <location>
        <begin position="14"/>
        <end position="16"/>
    </location>
    <ligand>
        <name>UDP-N-acetyl-alpha-D-glucosamine</name>
        <dbReference type="ChEBI" id="CHEBI:57705"/>
    </ligand>
</feature>
<dbReference type="KEGG" id="nhm:NHE_0090"/>
<evidence type="ECO:0000259" key="12">
    <source>
        <dbReference type="Pfam" id="PF04101"/>
    </source>
</evidence>
<dbReference type="GO" id="GO:0051301">
    <property type="term" value="P:cell division"/>
    <property type="evidence" value="ECO:0007669"/>
    <property type="project" value="UniProtKB-KW"/>
</dbReference>
<sequence length="338" mass="37710">MTTKYRYFIAAGGTGGHIFPALAVAEALGNEGLFITDKRSRNYGNRNIIAPCSVLPIVSSARKFKFLISFLPSVLKTLKLIIIHRPEGILSFGGYPCLPVLTAALLTRRRIFLHESNTVPGRVNRIFMRFAKKIMIGLPLKDKISRTVETGNPLTRDVIPKPYPKNSKRCILVIGGSQGSSVLGLAVARILAKFAEKTNLEITHQCKEADVIALRNFYIENKLTAEVSHFFNNIPEKIEHADLVISRSGAISISEILTIGRPGIFIPYPEAKDNHQFFNAKFVDDNHMGILLEEKNFTQESLIAAMEKVFTGLPFYLEKLTLFSHQQATQKVLDILKS</sequence>
<dbReference type="EMBL" id="CP007481">
    <property type="protein sequence ID" value="AHX11061.1"/>
    <property type="molecule type" value="Genomic_DNA"/>
</dbReference>
<dbReference type="GO" id="GO:0005886">
    <property type="term" value="C:plasma membrane"/>
    <property type="evidence" value="ECO:0007669"/>
    <property type="project" value="UniProtKB-SubCell"/>
</dbReference>
<feature type="domain" description="Glycosyl transferase family 28 C-terminal" evidence="12">
    <location>
        <begin position="171"/>
        <end position="315"/>
    </location>
</feature>
<dbReference type="Pfam" id="PF04101">
    <property type="entry name" value="Glyco_tran_28_C"/>
    <property type="match status" value="1"/>
</dbReference>
<dbReference type="GO" id="GO:0071555">
    <property type="term" value="P:cell wall organization"/>
    <property type="evidence" value="ECO:0007669"/>
    <property type="project" value="UniProtKB-KW"/>
</dbReference>
<comment type="subcellular location">
    <subcellularLocation>
        <location evidence="10">Cell membrane</location>
        <topology evidence="10">Peripheral membrane protein</topology>
        <orientation evidence="10">Cytoplasmic side</orientation>
    </subcellularLocation>
</comment>
<dbReference type="RefSeq" id="WP_038558777.1">
    <property type="nucleotide sequence ID" value="NZ_CP007481.1"/>
</dbReference>
<feature type="binding site" evidence="10">
    <location>
        <position position="117"/>
    </location>
    <ligand>
        <name>UDP-N-acetyl-alpha-D-glucosamine</name>
        <dbReference type="ChEBI" id="CHEBI:57705"/>
    </ligand>
</feature>
<comment type="caution">
    <text evidence="10">Lacks conserved residue(s) required for the propagation of feature annotation.</text>
</comment>
<evidence type="ECO:0000313" key="13">
    <source>
        <dbReference type="EMBL" id="AHX11061.1"/>
    </source>
</evidence>
<evidence type="ECO:0000256" key="4">
    <source>
        <dbReference type="ARBA" id="ARBA00022679"/>
    </source>
</evidence>
<evidence type="ECO:0000256" key="10">
    <source>
        <dbReference type="HAMAP-Rule" id="MF_00033"/>
    </source>
</evidence>
<dbReference type="GO" id="GO:0051991">
    <property type="term" value="F:UDP-N-acetyl-D-glucosamine:N-acetylmuramoyl-L-alanyl-D-glutamyl-meso-2,6-diaminopimelyl-D-alanyl-D-alanine-diphosphoundecaprenol 4-beta-N-acetylglucosaminlytransferase activity"/>
    <property type="evidence" value="ECO:0007669"/>
    <property type="project" value="RHEA"/>
</dbReference>
<organism evidence="13 14">
    <name type="scientific">Neorickettsia helminthoeca str. Oregon</name>
    <dbReference type="NCBI Taxonomy" id="1286528"/>
    <lineage>
        <taxon>Bacteria</taxon>
        <taxon>Pseudomonadati</taxon>
        <taxon>Pseudomonadota</taxon>
        <taxon>Alphaproteobacteria</taxon>
        <taxon>Rickettsiales</taxon>
        <taxon>Anaplasmataceae</taxon>
        <taxon>Neorickettsia</taxon>
    </lineage>
</organism>
<dbReference type="SUPFAM" id="SSF53756">
    <property type="entry name" value="UDP-Glycosyltransferase/glycogen phosphorylase"/>
    <property type="match status" value="1"/>
</dbReference>
<dbReference type="Gene3D" id="3.40.50.2000">
    <property type="entry name" value="Glycogen Phosphorylase B"/>
    <property type="match status" value="2"/>
</dbReference>
<dbReference type="Proteomes" id="UP000023755">
    <property type="component" value="Chromosome"/>
</dbReference>
<evidence type="ECO:0000256" key="6">
    <source>
        <dbReference type="ARBA" id="ARBA00022984"/>
    </source>
</evidence>
<dbReference type="PANTHER" id="PTHR21015:SF22">
    <property type="entry name" value="GLYCOSYLTRANSFERASE"/>
    <property type="match status" value="1"/>
</dbReference>
<dbReference type="CDD" id="cd03785">
    <property type="entry name" value="GT28_MurG"/>
    <property type="match status" value="1"/>
</dbReference>
<evidence type="ECO:0000259" key="11">
    <source>
        <dbReference type="Pfam" id="PF03033"/>
    </source>
</evidence>
<dbReference type="GO" id="GO:0050511">
    <property type="term" value="F:undecaprenyldiphospho-muramoylpentapeptide beta-N-acetylglucosaminyltransferase activity"/>
    <property type="evidence" value="ECO:0007669"/>
    <property type="project" value="UniProtKB-UniRule"/>
</dbReference>
<dbReference type="Pfam" id="PF03033">
    <property type="entry name" value="Glyco_transf_28"/>
    <property type="match status" value="1"/>
</dbReference>
<dbReference type="STRING" id="1286528.NHE_0090"/>
<keyword evidence="6 10" id="KW-0573">Peptidoglycan synthesis</keyword>
<evidence type="ECO:0000256" key="5">
    <source>
        <dbReference type="ARBA" id="ARBA00022960"/>
    </source>
</evidence>
<dbReference type="GO" id="GO:0008360">
    <property type="term" value="P:regulation of cell shape"/>
    <property type="evidence" value="ECO:0007669"/>
    <property type="project" value="UniProtKB-KW"/>
</dbReference>
<feature type="binding site" evidence="10">
    <location>
        <position position="276"/>
    </location>
    <ligand>
        <name>UDP-N-acetyl-alpha-D-glucosamine</name>
        <dbReference type="ChEBI" id="CHEBI:57705"/>
    </ligand>
</feature>
<keyword evidence="14" id="KW-1185">Reference proteome</keyword>
<keyword evidence="8 10" id="KW-0131">Cell cycle</keyword>
<dbReference type="AlphaFoldDB" id="X5H3E1"/>
<accession>X5H3E1</accession>
<name>X5H3E1_9RICK</name>
<protein>
    <recommendedName>
        <fullName evidence="10">UDP-N-acetylglucosamine--N-acetylmuramyl-(pentapeptide) pyrophosphoryl-undecaprenol N-acetylglucosamine transferase</fullName>
        <ecNumber evidence="10">2.4.1.227</ecNumber>
    </recommendedName>
    <alternativeName>
        <fullName evidence="10">Undecaprenyl-PP-MurNAc-pentapeptide-UDPGlcNAc GlcNAc transferase</fullName>
    </alternativeName>
</protein>
<dbReference type="UniPathway" id="UPA00219"/>
<comment type="catalytic activity">
    <reaction evidence="10">
        <text>di-trans,octa-cis-undecaprenyl diphospho-N-acetyl-alpha-D-muramoyl-L-alanyl-D-glutamyl-meso-2,6-diaminopimeloyl-D-alanyl-D-alanine + UDP-N-acetyl-alpha-D-glucosamine = di-trans,octa-cis-undecaprenyl diphospho-[N-acetyl-alpha-D-glucosaminyl-(1-&gt;4)]-N-acetyl-alpha-D-muramoyl-L-alanyl-D-glutamyl-meso-2,6-diaminopimeloyl-D-alanyl-D-alanine + UDP + H(+)</text>
        <dbReference type="Rhea" id="RHEA:31227"/>
        <dbReference type="ChEBI" id="CHEBI:15378"/>
        <dbReference type="ChEBI" id="CHEBI:57705"/>
        <dbReference type="ChEBI" id="CHEBI:58223"/>
        <dbReference type="ChEBI" id="CHEBI:61387"/>
        <dbReference type="ChEBI" id="CHEBI:61388"/>
        <dbReference type="EC" id="2.4.1.227"/>
    </reaction>
</comment>
<evidence type="ECO:0000256" key="1">
    <source>
        <dbReference type="ARBA" id="ARBA00022475"/>
    </source>
</evidence>
<comment type="similarity">
    <text evidence="10">Belongs to the glycosyltransferase 28 family. MurG subfamily.</text>
</comment>
<dbReference type="InterPro" id="IPR006009">
    <property type="entry name" value="GlcNAc_MurG"/>
</dbReference>
<dbReference type="InterPro" id="IPR004276">
    <property type="entry name" value="GlycoTrans_28_N"/>
</dbReference>
<evidence type="ECO:0000256" key="9">
    <source>
        <dbReference type="ARBA" id="ARBA00023316"/>
    </source>
</evidence>
<reference evidence="13 14" key="1">
    <citation type="submission" date="2014-03" db="EMBL/GenBank/DDBJ databases">
        <title>Sequencing and Comparison of Genomes and Transcriptome Profiles of Human Ehrlichiosis Agents.</title>
        <authorList>
            <person name="Lin M."/>
            <person name="Daugherty S.C."/>
            <person name="Nagaraj S."/>
            <person name="Cheng Z."/>
            <person name="Xiong Q."/>
            <person name="Lin F.-Y."/>
            <person name="Sengamalay N."/>
            <person name="Ott S."/>
            <person name="Godinez A."/>
            <person name="Tallon L.J."/>
            <person name="Sadzewicz L."/>
            <person name="Fraser C.M."/>
            <person name="Dunning Hotopp J.C."/>
            <person name="Rikihisa Y."/>
        </authorList>
    </citation>
    <scope>NUCLEOTIDE SEQUENCE [LARGE SCALE GENOMIC DNA]</scope>
    <source>
        <strain evidence="13 14">Oregon</strain>
    </source>
</reference>
<gene>
    <name evidence="10" type="primary">murG</name>
    <name evidence="13" type="ORF">NHE_0090</name>
</gene>
<evidence type="ECO:0000256" key="3">
    <source>
        <dbReference type="ARBA" id="ARBA00022676"/>
    </source>
</evidence>
<evidence type="ECO:0000256" key="2">
    <source>
        <dbReference type="ARBA" id="ARBA00022618"/>
    </source>
</evidence>
<dbReference type="GO" id="GO:0009252">
    <property type="term" value="P:peptidoglycan biosynthetic process"/>
    <property type="evidence" value="ECO:0007669"/>
    <property type="project" value="UniProtKB-UniRule"/>
</dbReference>
<dbReference type="PANTHER" id="PTHR21015">
    <property type="entry name" value="UDP-N-ACETYLGLUCOSAMINE--N-ACETYLMURAMYL-(PENTAPEPTIDE) PYROPHOSPHORYL-UNDECAPRENOL N-ACETYLGLUCOSAMINE TRANSFERASE 1"/>
    <property type="match status" value="1"/>
</dbReference>
<dbReference type="HOGENOM" id="CLU_037404_2_1_5"/>
<evidence type="ECO:0000256" key="7">
    <source>
        <dbReference type="ARBA" id="ARBA00023136"/>
    </source>
</evidence>
<keyword evidence="7 10" id="KW-0472">Membrane</keyword>
<dbReference type="EC" id="2.4.1.227" evidence="10"/>
<dbReference type="GO" id="GO:0005975">
    <property type="term" value="P:carbohydrate metabolic process"/>
    <property type="evidence" value="ECO:0007669"/>
    <property type="project" value="InterPro"/>
</dbReference>
<dbReference type="HAMAP" id="MF_00033">
    <property type="entry name" value="MurG"/>
    <property type="match status" value="1"/>
</dbReference>
<keyword evidence="1 10" id="KW-1003">Cell membrane</keyword>
<evidence type="ECO:0000313" key="14">
    <source>
        <dbReference type="Proteomes" id="UP000023755"/>
    </source>
</evidence>
<keyword evidence="2 10" id="KW-0132">Cell division</keyword>
<proteinExistence type="inferred from homology"/>
<keyword evidence="4 10" id="KW-0808">Transferase</keyword>
<keyword evidence="3 10" id="KW-0328">Glycosyltransferase</keyword>
<feature type="binding site" evidence="10">
    <location>
        <position position="177"/>
    </location>
    <ligand>
        <name>UDP-N-acetyl-alpha-D-glucosamine</name>
        <dbReference type="ChEBI" id="CHEBI:57705"/>
    </ligand>
</feature>
<dbReference type="InterPro" id="IPR007235">
    <property type="entry name" value="Glyco_trans_28_C"/>
</dbReference>
<evidence type="ECO:0000256" key="8">
    <source>
        <dbReference type="ARBA" id="ARBA00023306"/>
    </source>
</evidence>
<keyword evidence="9 10" id="KW-0961">Cell wall biogenesis/degradation</keyword>